<evidence type="ECO:0000313" key="3">
    <source>
        <dbReference type="EMBL" id="KIM89904.1"/>
    </source>
</evidence>
<feature type="region of interest" description="Disordered" evidence="1">
    <location>
        <begin position="1"/>
        <end position="40"/>
    </location>
</feature>
<reference evidence="3 4" key="1">
    <citation type="submission" date="2014-04" db="EMBL/GenBank/DDBJ databases">
        <authorList>
            <consortium name="DOE Joint Genome Institute"/>
            <person name="Kuo A."/>
            <person name="Tarkka M."/>
            <person name="Buscot F."/>
            <person name="Kohler A."/>
            <person name="Nagy L.G."/>
            <person name="Floudas D."/>
            <person name="Copeland A."/>
            <person name="Barry K.W."/>
            <person name="Cichocki N."/>
            <person name="Veneault-Fourrey C."/>
            <person name="LaButti K."/>
            <person name="Lindquist E.A."/>
            <person name="Lipzen A."/>
            <person name="Lundell T."/>
            <person name="Morin E."/>
            <person name="Murat C."/>
            <person name="Sun H."/>
            <person name="Tunlid A."/>
            <person name="Henrissat B."/>
            <person name="Grigoriev I.V."/>
            <person name="Hibbett D.S."/>
            <person name="Martin F."/>
            <person name="Nordberg H.P."/>
            <person name="Cantor M.N."/>
            <person name="Hua S.X."/>
        </authorList>
    </citation>
    <scope>NUCLEOTIDE SEQUENCE [LARGE SCALE GENOMIC DNA]</scope>
    <source>
        <strain evidence="3 4">F 1598</strain>
    </source>
</reference>
<dbReference type="InterPro" id="IPR041588">
    <property type="entry name" value="Integrase_H2C2"/>
</dbReference>
<reference evidence="4" key="2">
    <citation type="submission" date="2015-01" db="EMBL/GenBank/DDBJ databases">
        <title>Evolutionary Origins and Diversification of the Mycorrhizal Mutualists.</title>
        <authorList>
            <consortium name="DOE Joint Genome Institute"/>
            <consortium name="Mycorrhizal Genomics Consortium"/>
            <person name="Kohler A."/>
            <person name="Kuo A."/>
            <person name="Nagy L.G."/>
            <person name="Floudas D."/>
            <person name="Copeland A."/>
            <person name="Barry K.W."/>
            <person name="Cichocki N."/>
            <person name="Veneault-Fourrey C."/>
            <person name="LaButti K."/>
            <person name="Lindquist E.A."/>
            <person name="Lipzen A."/>
            <person name="Lundell T."/>
            <person name="Morin E."/>
            <person name="Murat C."/>
            <person name="Riley R."/>
            <person name="Ohm R."/>
            <person name="Sun H."/>
            <person name="Tunlid A."/>
            <person name="Henrissat B."/>
            <person name="Grigoriev I.V."/>
            <person name="Hibbett D.S."/>
            <person name="Martin F."/>
        </authorList>
    </citation>
    <scope>NUCLEOTIDE SEQUENCE [LARGE SCALE GENOMIC DNA]</scope>
    <source>
        <strain evidence="4">F 1598</strain>
    </source>
</reference>
<dbReference type="InParanoid" id="A0A0C3GDY3"/>
<sequence>MAEPSPTKKRQDARRAAGSKSKPYSKKIKSISPSSSEESEILLPIIETTLDHSETGSEVSKDQAGFPTHAQYKRVESIYLNSLSPRKRDKALITQAMFDNIWDVLHDPDTREVETAQFRFWVRKMFALSDPQPTQMLTAADSTTTISSVPVVLHENRPVAIREQLYELFVYCHARSNHGGRDKTCAVIRQHYSWVPKELTAQFVKACPTCTLKRSGNPDLMAMVQEQGQVVNNATASSDEKVGSTPIGPYFGPGPNEPIIGSRQAVATAAALDKVYQDQSLPGDPKKQNWPPIRGPLDTLNAASLHRELSPMPVDVSHLVNTPSARRTFMVPPRGLKQPPAMSREVSLFNGIPHGWTVDDPESIQARAEAYNAMVEQRTGIAALLPPGMVPRIPSVVFKPNALFTPDAEGLLPLQRTQIDEDDMPAGPRITLPPLMQGLEDGTLNGEEPVLHTQVDSGNLLPLSLQPLKVSTSQAFGNKFIAYVPEIDPSLFDKYGRGSNGRTYLEPADDAGSTTTPVNTPMANVSAINDEGNTATPADMPTISPNPAKPALIRRTAAPAPLELTSFRATNSNFTRHRNTDDSSPTTPDSANSCYSQLSLQMGSTTSTDPSPFTTALPTPADEHQKTAMELAAETDGLVLGVKDISEVIDIGHPWEQEADFPTMVNLAQASFEGVLS</sequence>
<feature type="compositionally biased region" description="Polar residues" evidence="1">
    <location>
        <begin position="582"/>
        <end position="603"/>
    </location>
</feature>
<accession>A0A0C3GDY3</accession>
<keyword evidence="4" id="KW-1185">Reference proteome</keyword>
<protein>
    <recommendedName>
        <fullName evidence="2">Integrase zinc-binding domain-containing protein</fullName>
    </recommendedName>
</protein>
<dbReference type="STRING" id="765440.A0A0C3GDY3"/>
<dbReference type="HOGENOM" id="CLU_026104_0_0_1"/>
<proteinExistence type="predicted"/>
<organism evidence="3 4">
    <name type="scientific">Piloderma croceum (strain F 1598)</name>
    <dbReference type="NCBI Taxonomy" id="765440"/>
    <lineage>
        <taxon>Eukaryota</taxon>
        <taxon>Fungi</taxon>
        <taxon>Dikarya</taxon>
        <taxon>Basidiomycota</taxon>
        <taxon>Agaricomycotina</taxon>
        <taxon>Agaricomycetes</taxon>
        <taxon>Agaricomycetidae</taxon>
        <taxon>Atheliales</taxon>
        <taxon>Atheliaceae</taxon>
        <taxon>Piloderma</taxon>
    </lineage>
</organism>
<evidence type="ECO:0000256" key="1">
    <source>
        <dbReference type="SAM" id="MobiDB-lite"/>
    </source>
</evidence>
<evidence type="ECO:0000259" key="2">
    <source>
        <dbReference type="Pfam" id="PF17921"/>
    </source>
</evidence>
<name>A0A0C3GDY3_PILCF</name>
<dbReference type="EMBL" id="KN832974">
    <property type="protein sequence ID" value="KIM89904.1"/>
    <property type="molecule type" value="Genomic_DNA"/>
</dbReference>
<dbReference type="Pfam" id="PF17921">
    <property type="entry name" value="Integrase_H2C2"/>
    <property type="match status" value="1"/>
</dbReference>
<gene>
    <name evidence="3" type="ORF">PILCRDRAFT_2179</name>
</gene>
<dbReference type="Proteomes" id="UP000054166">
    <property type="component" value="Unassembled WGS sequence"/>
</dbReference>
<evidence type="ECO:0000313" key="4">
    <source>
        <dbReference type="Proteomes" id="UP000054166"/>
    </source>
</evidence>
<feature type="compositionally biased region" description="Low complexity" evidence="1">
    <location>
        <begin position="604"/>
        <end position="615"/>
    </location>
</feature>
<dbReference type="AlphaFoldDB" id="A0A0C3GDY3"/>
<feature type="domain" description="Integrase zinc-binding" evidence="2">
    <location>
        <begin position="167"/>
        <end position="213"/>
    </location>
</feature>
<dbReference type="OrthoDB" id="2499658at2759"/>
<feature type="compositionally biased region" description="Low complexity" evidence="1">
    <location>
        <begin position="30"/>
        <end position="40"/>
    </location>
</feature>
<feature type="region of interest" description="Disordered" evidence="1">
    <location>
        <begin position="570"/>
        <end position="621"/>
    </location>
</feature>